<dbReference type="InterPro" id="IPR029058">
    <property type="entry name" value="AB_hydrolase_fold"/>
</dbReference>
<comment type="caution">
    <text evidence="6">The sequence shown here is derived from an EMBL/GenBank/DDBJ whole genome shotgun (WGS) entry which is preliminary data.</text>
</comment>
<dbReference type="CDD" id="cd19540">
    <property type="entry name" value="LCL_NRPS-like"/>
    <property type="match status" value="2"/>
</dbReference>
<dbReference type="Gene3D" id="3.40.50.980">
    <property type="match status" value="4"/>
</dbReference>
<dbReference type="PANTHER" id="PTHR45527:SF1">
    <property type="entry name" value="FATTY ACID SYNTHASE"/>
    <property type="match status" value="1"/>
</dbReference>
<dbReference type="Gene3D" id="3.30.300.30">
    <property type="match status" value="3"/>
</dbReference>
<dbReference type="Proteomes" id="UP001501237">
    <property type="component" value="Unassembled WGS sequence"/>
</dbReference>
<reference evidence="7" key="1">
    <citation type="journal article" date="2019" name="Int. J. Syst. Evol. Microbiol.">
        <title>The Global Catalogue of Microorganisms (GCM) 10K type strain sequencing project: providing services to taxonomists for standard genome sequencing and annotation.</title>
        <authorList>
            <consortium name="The Broad Institute Genomics Platform"/>
            <consortium name="The Broad Institute Genome Sequencing Center for Infectious Disease"/>
            <person name="Wu L."/>
            <person name="Ma J."/>
        </authorList>
    </citation>
    <scope>NUCLEOTIDE SEQUENCE [LARGE SCALE GENOMIC DNA]</scope>
    <source>
        <strain evidence="7">JCM 9377</strain>
    </source>
</reference>
<evidence type="ECO:0000259" key="5">
    <source>
        <dbReference type="PROSITE" id="PS50075"/>
    </source>
</evidence>
<dbReference type="Gene3D" id="1.10.1200.10">
    <property type="entry name" value="ACP-like"/>
    <property type="match status" value="2"/>
</dbReference>
<organism evidence="6 7">
    <name type="scientific">Actinocorallia longicatena</name>
    <dbReference type="NCBI Taxonomy" id="111803"/>
    <lineage>
        <taxon>Bacteria</taxon>
        <taxon>Bacillati</taxon>
        <taxon>Actinomycetota</taxon>
        <taxon>Actinomycetes</taxon>
        <taxon>Streptosporangiales</taxon>
        <taxon>Thermomonosporaceae</taxon>
        <taxon>Actinocorallia</taxon>
    </lineage>
</organism>
<dbReference type="InterPro" id="IPR001242">
    <property type="entry name" value="Condensation_dom"/>
</dbReference>
<dbReference type="Gene3D" id="3.40.50.1820">
    <property type="entry name" value="alpha/beta hydrolase"/>
    <property type="match status" value="1"/>
</dbReference>
<feature type="region of interest" description="Disordered" evidence="4">
    <location>
        <begin position="3112"/>
        <end position="3133"/>
    </location>
</feature>
<evidence type="ECO:0000313" key="6">
    <source>
        <dbReference type="EMBL" id="GAA3236494.1"/>
    </source>
</evidence>
<evidence type="ECO:0000313" key="7">
    <source>
        <dbReference type="Proteomes" id="UP001501237"/>
    </source>
</evidence>
<dbReference type="InterPro" id="IPR036736">
    <property type="entry name" value="ACP-like_sf"/>
</dbReference>
<dbReference type="Gene3D" id="2.30.38.10">
    <property type="entry name" value="Luciferase, Domain 3"/>
    <property type="match status" value="2"/>
</dbReference>
<proteinExistence type="predicted"/>
<dbReference type="SUPFAM" id="SSF52777">
    <property type="entry name" value="CoA-dependent acyltransferases"/>
    <property type="match status" value="6"/>
</dbReference>
<dbReference type="PANTHER" id="PTHR45527">
    <property type="entry name" value="NONRIBOSOMAL PEPTIDE SYNTHETASE"/>
    <property type="match status" value="1"/>
</dbReference>
<dbReference type="PROSITE" id="PS00012">
    <property type="entry name" value="PHOSPHOPANTETHEINE"/>
    <property type="match status" value="3"/>
</dbReference>
<dbReference type="Pfam" id="PF00501">
    <property type="entry name" value="AMP-binding"/>
    <property type="match status" value="3"/>
</dbReference>
<dbReference type="PROSITE" id="PS50075">
    <property type="entry name" value="CARRIER"/>
    <property type="match status" value="3"/>
</dbReference>
<dbReference type="InterPro" id="IPR010071">
    <property type="entry name" value="AA_adenyl_dom"/>
</dbReference>
<evidence type="ECO:0000256" key="2">
    <source>
        <dbReference type="ARBA" id="ARBA00022450"/>
    </source>
</evidence>
<dbReference type="RefSeq" id="WP_344837371.1">
    <property type="nucleotide sequence ID" value="NZ_BAAAUV010000030.1"/>
</dbReference>
<dbReference type="InterPro" id="IPR023213">
    <property type="entry name" value="CAT-like_dom_sf"/>
</dbReference>
<dbReference type="CDD" id="cd05930">
    <property type="entry name" value="A_NRPS"/>
    <property type="match status" value="1"/>
</dbReference>
<evidence type="ECO:0000256" key="3">
    <source>
        <dbReference type="ARBA" id="ARBA00022553"/>
    </source>
</evidence>
<gene>
    <name evidence="6" type="ORF">GCM10010468_70790</name>
</gene>
<accession>A0ABP6QL95</accession>
<dbReference type="SMART" id="SM00823">
    <property type="entry name" value="PKS_PP"/>
    <property type="match status" value="3"/>
</dbReference>
<keyword evidence="3" id="KW-0597">Phosphoprotein</keyword>
<comment type="cofactor">
    <cofactor evidence="1">
        <name>pantetheine 4'-phosphate</name>
        <dbReference type="ChEBI" id="CHEBI:47942"/>
    </cofactor>
</comment>
<dbReference type="EMBL" id="BAAAUV010000030">
    <property type="protein sequence ID" value="GAA3236494.1"/>
    <property type="molecule type" value="Genomic_DNA"/>
</dbReference>
<dbReference type="NCBIfam" id="TIGR01733">
    <property type="entry name" value="AA-adenyl-dom"/>
    <property type="match status" value="3"/>
</dbReference>
<dbReference type="Gene3D" id="3.30.559.30">
    <property type="entry name" value="Nonribosomal peptide synthetase, condensation domain"/>
    <property type="match status" value="3"/>
</dbReference>
<dbReference type="CDD" id="cd17643">
    <property type="entry name" value="A_NRPS_Cytc1-like"/>
    <property type="match status" value="1"/>
</dbReference>
<evidence type="ECO:0000256" key="1">
    <source>
        <dbReference type="ARBA" id="ARBA00001957"/>
    </source>
</evidence>
<feature type="domain" description="Carrier" evidence="5">
    <location>
        <begin position="949"/>
        <end position="1024"/>
    </location>
</feature>
<dbReference type="Gene3D" id="3.30.559.10">
    <property type="entry name" value="Chloramphenicol acetyltransferase-like domain"/>
    <property type="match status" value="3"/>
</dbReference>
<dbReference type="NCBIfam" id="NF003417">
    <property type="entry name" value="PRK04813.1"/>
    <property type="match status" value="3"/>
</dbReference>
<keyword evidence="7" id="KW-1185">Reference proteome</keyword>
<dbReference type="Pfam" id="PF00668">
    <property type="entry name" value="Condensation"/>
    <property type="match status" value="3"/>
</dbReference>
<dbReference type="InterPro" id="IPR006162">
    <property type="entry name" value="Ppantetheine_attach_site"/>
</dbReference>
<dbReference type="Pfam" id="PF00550">
    <property type="entry name" value="PP-binding"/>
    <property type="match status" value="3"/>
</dbReference>
<dbReference type="InterPro" id="IPR000873">
    <property type="entry name" value="AMP-dep_synth/lig_dom"/>
</dbReference>
<evidence type="ECO:0000256" key="4">
    <source>
        <dbReference type="SAM" id="MobiDB-lite"/>
    </source>
</evidence>
<dbReference type="InterPro" id="IPR009081">
    <property type="entry name" value="PP-bd_ACP"/>
</dbReference>
<dbReference type="InterPro" id="IPR042099">
    <property type="entry name" value="ANL_N_sf"/>
</dbReference>
<dbReference type="InterPro" id="IPR020845">
    <property type="entry name" value="AMP-binding_CS"/>
</dbReference>
<feature type="domain" description="Carrier" evidence="5">
    <location>
        <begin position="3046"/>
        <end position="3121"/>
    </location>
</feature>
<protein>
    <recommendedName>
        <fullName evidence="5">Carrier domain-containing protein</fullName>
    </recommendedName>
</protein>
<dbReference type="Pfam" id="PF13193">
    <property type="entry name" value="AMP-binding_C"/>
    <property type="match status" value="3"/>
</dbReference>
<dbReference type="PROSITE" id="PS00455">
    <property type="entry name" value="AMP_BINDING"/>
    <property type="match status" value="3"/>
</dbReference>
<sequence>MADTEVADIEAGTHELMAGQLGVWYAQQLAPHSDAFICSEYHEITGDLDTGLMVRAVQLTLDEAQAYRLRFRIVDGEPRQYVGGDGHDEIHVIDLSDRPDPAAAAREWMRDDAARPIDLLTGPLFRQAVLRVGERRHYWYQRFHHIAVDGYSSAVFAARVAAHYTALTEGREPAGAPLEPLSVLLDDDRSYLSSEDVGRDRRYWLGRLADLPEPRRTGRPASRLLPARSLRHTCSVEAGVAAELRKVAARSGTSLAGLLVAATAIYQSRLTGERDIVLGVPVLGRTPGTRELRTVGETTNLMPVRLDVRPRDSVADLVRQTTQTVGSALPHHRYRYEQLLRDLGLPDGRALYSMKPNIVTFDHPARFGDCVSVARSLTGGPVDDIGIDVHDHTGTGALHMDVDVNPGLHDAAHGAEVARRFLRVLESVAAAPAEPIGRIGLLDDGERRRVLTDWNATAAPVPAATVLDLFDRQVRTAPDAPAVLADGESLTYAQVAERAGRLAGHLRRSGVGAESLVAVALPRGVDLVVALLGVLKAGAAYLPVDVTLPAERIAFMIADSRAIAVLGSGEVLDDLLPPGVLTIDADDVRGPSGEPEAEVRPGQLAYVIYTSGSTGVPKGVAVTHEGMVNLASAQARTLGVRPGDRVLQFASAGFDAAGWELLMAWCAGAALVVTAPGRLLAGDELTEVVRRFEVTHATLPPAVLAALDPDALATVRTLVSAGEALDRDLVARWSPGRNLINAYGPTETTVCASMSAPLAAGDEPVIGGPVTNTRAFVLDDALSPVPPGVAGELYVAGVQLARGYVGRPGLTGERFVACPWGSGERMYRTGDVVSWTPGGDLTFGGRVDDQVKIRGFRIEPGEIEAVLASHPAVARATIVVRQDRLIAYVVPAPDAPSLDGVREHAARSLPDHMVPSAIVMLTALPLTSNGKVDRNALPALETMTGQGRGPSGAHEELLCDAFADLLGLDQVGVDDGFFDLGGHSLLAARLVSRIRSTFGAEIEIRTLFENPTVAGLAGLLTEPATGPARAVLRAGDRPERPPLSSAQRRLWFLGQLEGPNPTYNMPMIVRLDADPDLDAFQQALRDVIGRHEPLRTVYAIADGEPYQRILDPDGLDWHAEIVDVPPGGLAGAIAATARHAFDLATDLPIRAWVFRVAGGESVAVLQMHHIASDGWSMGPLDRDLSAAYAARRRGRAPAWEPLPVQYADYALWQRDLLGEEEDPQSLLSRQMRYWRKTLAGIPEELALPMDRPRPAVASHRGHTVPWRVPPELHERIVRLARAEGVTAFMVLQAALTVVLSRFGAGTDVPIGSPTAGRTDEALDGLVGCFLNTLVIRADLSDDPDFRQILSRVREASLGAMAHQDVPFERLVEELAPARSLARHPLVQVVMTDTSRTTSDGFTEFGEAAVISAKFDLWVQVAEEFDGDGRPAGVDGTVTVAVDLFDTVVADRVAGWFLRVLEALSAEPETRLGEVRLENAEERDLVVRGWNATAAPVPESSVVELFDAQVAARAVADPVAVALVADGASVTYAQLDAHANRLARYLVDQGVGAESVVGLCLPRGEEMVAAILGVWKAGAAYLPVDAKLPVERLAFVLADSGASLLLGAEEVLGDLPAGRVPMVAIDDPMVLACGDTALATPPIDPAQLAYVIYTSGSTGVPKGVAVTHGALANYVTSVSRRLEWTGPEMRYGLLQPQVTDLGNTVLFSALASGGQVHILDPDTVIDAEAVAEYVRRERIDAVKLVPSHAMAIEAERLPLGHSLVLGGEAARAEWVEEALAAGLRVFNHYGPTETTVGVATTELTGGTVTIGRPVDNTRLYVLDDGLLPVAPGVVGELYVAGAQLARGYVGRAALTAQRFVACPFETNERMYRTGDLVRWTADGRLVFAGRADDQVKVRGYRIEPGEIASVLTGHPSVAQAAVIALDERLVAYVVPADDLSAEVVREHVAQYLPEYMVPAAIVVLDALPLTGNGKLDRKALPAPDLTGHTDSGTRPPSTVEQALLCDAFAQILGVETAGIDDDFFDLGGHSLLAVRLVSRIRAVLGVDVDIRTIFEAPTVAELATRLAEAGTGRAAITAGERPERIPLSFAQRRLWFLAQLDGPSATYNNPITLHLPTGTDAAALNAALRDVIGRHESLRTVFPAVDGEPHQHILPMDSLDWALETLDVPAAELPARTAEVSRHAFDLATEAPIRAWLLRSGPDRNVLVILLHHIATDGWSMGPFGRDLATACTARLNGDAPEWEPLPVQYADYSLWQRELLSDGDDPGSLLARQVGYWRRALDGAPEELTLPADRPRPAVASHRGQQIPFALPAEAHRRLVTLARSEGVTLFMALQAALAVTLSRLGAGTDVPIGSAVVGRMDEALDDLVGFFVNTLVIRTDLAGDPEFREVLSRVRETTLGALAHQDVPFERLVEELAPTRSQARHPLFQVVLTLQDTDRLVVDLQGERLTGGTALDGTGTVAARFDVEVAVGELFDGGLPAGLRGSLVASEDLFDPGTARALAQRFVRVLEAVTERPELRLGDVPVLAPDEHDRLVHEGNGPPAQTGADHLAELFERQAAATPEAVAVVADGTSLTYRELDEAANRLARRLIEAGVGPESMVAVVMERGAGVVTALLAVVKAGAAYVPIDPRSPARRVGAVLSDAAPAAVLATASCAPLLPRKDPAPVIVIDDPETAGELARLSAARPAPAAREPEHAAYVIYTSGSTGTPKGVVVGHRNVLSMLAATRETLRPAAGDVWSCFHSFAFDFSVWEMWGALLHGARLVVVPYEVSRSPREFADLIEREGVTVLSQTPSAFHQLPRIPEPVRLVVFGGEALEPSRVSDRLDGPRLVNMYGITETTVHSTHWQVTGDERGSVVGRGLPGTSMYVLDERLRPVPPGVVGDLYVAGPQVSRGYLGRPGLTGERFVACPYRRGERMYRSGDLARWSPDGRLVYAGRADAQVKIRGFRIEPGEIAAVLAGHPAVEQAAVTVRDERLVAYLVPAGPELPVGEIREHAAHRLPEHMVPAAIVELDALPLTTNGKLDTAALPAPDYGRGRAAVRREPTTPEQAGLCEAFAEVLGLDAVGIDDNFFHLGGHSLLVVRLAARLRTTLGADLEIRTVFDHPTPAELAGRLRTGTSDRPALRPMPRG</sequence>
<feature type="domain" description="Carrier" evidence="5">
    <location>
        <begin position="1994"/>
        <end position="2069"/>
    </location>
</feature>
<keyword evidence="2" id="KW-0596">Phosphopantetheine</keyword>
<dbReference type="InterPro" id="IPR045851">
    <property type="entry name" value="AMP-bd_C_sf"/>
</dbReference>
<dbReference type="SUPFAM" id="SSF47336">
    <property type="entry name" value="ACP-like"/>
    <property type="match status" value="3"/>
</dbReference>
<dbReference type="SUPFAM" id="SSF56801">
    <property type="entry name" value="Acetyl-CoA synthetase-like"/>
    <property type="match status" value="3"/>
</dbReference>
<dbReference type="InterPro" id="IPR025110">
    <property type="entry name" value="AMP-bd_C"/>
</dbReference>
<dbReference type="Gene3D" id="3.40.50.12780">
    <property type="entry name" value="N-terminal domain of ligase-like"/>
    <property type="match status" value="1"/>
</dbReference>
<dbReference type="InterPro" id="IPR020806">
    <property type="entry name" value="PKS_PP-bd"/>
</dbReference>
<name>A0ABP6QL95_9ACTN</name>